<evidence type="ECO:0000313" key="3">
    <source>
        <dbReference type="EMBL" id="MBB6502201.1"/>
    </source>
</evidence>
<feature type="transmembrane region" description="Helical" evidence="1">
    <location>
        <begin position="51"/>
        <end position="72"/>
    </location>
</feature>
<protein>
    <recommendedName>
        <fullName evidence="2">Signal transduction histidine kinase internal region domain-containing protein</fullName>
    </recommendedName>
</protein>
<feature type="transmembrane region" description="Helical" evidence="1">
    <location>
        <begin position="149"/>
        <end position="171"/>
    </location>
</feature>
<keyword evidence="1" id="KW-1133">Transmembrane helix</keyword>
<reference evidence="3 4" key="1">
    <citation type="submission" date="2020-08" db="EMBL/GenBank/DDBJ databases">
        <title>Genomic Encyclopedia of Type Strains, Phase IV (KMG-V): Genome sequencing to study the core and pangenomes of soil and plant-associated prokaryotes.</title>
        <authorList>
            <person name="Whitman W."/>
        </authorList>
    </citation>
    <scope>NUCLEOTIDE SEQUENCE [LARGE SCALE GENOMIC DNA]</scope>
    <source>
        <strain evidence="3 4">M2T3</strain>
    </source>
</reference>
<dbReference type="RefSeq" id="WP_184628456.1">
    <property type="nucleotide sequence ID" value="NZ_JACHCC010000012.1"/>
</dbReference>
<feature type="transmembrane region" description="Helical" evidence="1">
    <location>
        <begin position="112"/>
        <end position="134"/>
    </location>
</feature>
<dbReference type="EMBL" id="JACHCC010000012">
    <property type="protein sequence ID" value="MBB6502201.1"/>
    <property type="molecule type" value="Genomic_DNA"/>
</dbReference>
<sequence length="385" mass="44715">MNDTFLRWNNLVFIITLKMTMLFNIIFLVLILRLSFEKKIIEGVLKKDWPVLLLVQHILFWMIFSFVNVYFYSSFVDFPYSLYCIVIALISCASIYYISFDKLVPAFYITKNYAQYILYTILIFVVFSLTRILIEPGMIAGPNPKIEQGLLFIFIYTSHGICILVSSLLGISKHKFMIENDLVILERIKKEADMNLLKSKVNPHFLLNTLNNIYAIGDNINELQSQSVLNLSQLLQYTIYETDHRRISVAKEMQMIRALTGLYQLKHGNLLDIRFDFDEEDWMDEIEVPPAIFLTLYENALKHSAIGNDPVAWISVKLFLSADKLHFVLHNTIAVPGEINIHYEYKGIGLNLIRQLMNIEFGMDNYVLQTETESGVYQAEIILKL</sequence>
<feature type="domain" description="Signal transduction histidine kinase internal region" evidence="2">
    <location>
        <begin position="193"/>
        <end position="269"/>
    </location>
</feature>
<keyword evidence="1" id="KW-0812">Transmembrane</keyword>
<accession>A0A7X0MKL6</accession>
<organism evidence="3 4">
    <name type="scientific">Pedobacter cryoconitis</name>
    <dbReference type="NCBI Taxonomy" id="188932"/>
    <lineage>
        <taxon>Bacteria</taxon>
        <taxon>Pseudomonadati</taxon>
        <taxon>Bacteroidota</taxon>
        <taxon>Sphingobacteriia</taxon>
        <taxon>Sphingobacteriales</taxon>
        <taxon>Sphingobacteriaceae</taxon>
        <taxon>Pedobacter</taxon>
    </lineage>
</organism>
<dbReference type="PANTHER" id="PTHR34220">
    <property type="entry name" value="SENSOR HISTIDINE KINASE YPDA"/>
    <property type="match status" value="1"/>
</dbReference>
<evidence type="ECO:0000259" key="2">
    <source>
        <dbReference type="Pfam" id="PF06580"/>
    </source>
</evidence>
<name>A0A7X0MKL6_9SPHI</name>
<keyword evidence="1" id="KW-0472">Membrane</keyword>
<dbReference type="InterPro" id="IPR050640">
    <property type="entry name" value="Bact_2-comp_sensor_kinase"/>
</dbReference>
<dbReference type="InterPro" id="IPR010559">
    <property type="entry name" value="Sig_transdc_His_kin_internal"/>
</dbReference>
<dbReference type="Proteomes" id="UP000521017">
    <property type="component" value="Unassembled WGS sequence"/>
</dbReference>
<feature type="transmembrane region" description="Helical" evidence="1">
    <location>
        <begin position="78"/>
        <end position="100"/>
    </location>
</feature>
<proteinExistence type="predicted"/>
<dbReference type="GO" id="GO:0016020">
    <property type="term" value="C:membrane"/>
    <property type="evidence" value="ECO:0007669"/>
    <property type="project" value="InterPro"/>
</dbReference>
<dbReference type="PANTHER" id="PTHR34220:SF7">
    <property type="entry name" value="SENSOR HISTIDINE KINASE YPDA"/>
    <property type="match status" value="1"/>
</dbReference>
<dbReference type="AlphaFoldDB" id="A0A7X0MKL6"/>
<comment type="caution">
    <text evidence="3">The sequence shown here is derived from an EMBL/GenBank/DDBJ whole genome shotgun (WGS) entry which is preliminary data.</text>
</comment>
<gene>
    <name evidence="3" type="ORF">HDF25_004378</name>
</gene>
<dbReference type="Pfam" id="PF06580">
    <property type="entry name" value="His_kinase"/>
    <property type="match status" value="1"/>
</dbReference>
<feature type="transmembrane region" description="Helical" evidence="1">
    <location>
        <begin position="12"/>
        <end position="31"/>
    </location>
</feature>
<evidence type="ECO:0000256" key="1">
    <source>
        <dbReference type="SAM" id="Phobius"/>
    </source>
</evidence>
<evidence type="ECO:0000313" key="4">
    <source>
        <dbReference type="Proteomes" id="UP000521017"/>
    </source>
</evidence>
<dbReference type="GO" id="GO:0000155">
    <property type="term" value="F:phosphorelay sensor kinase activity"/>
    <property type="evidence" value="ECO:0007669"/>
    <property type="project" value="InterPro"/>
</dbReference>